<comment type="caution">
    <text evidence="10">The sequence shown here is derived from an EMBL/GenBank/DDBJ whole genome shotgun (WGS) entry which is preliminary data.</text>
</comment>
<reference evidence="10" key="1">
    <citation type="submission" date="2020-10" db="EMBL/GenBank/DDBJ databases">
        <authorList>
            <person name="Gilroy R."/>
        </authorList>
    </citation>
    <scope>NUCLEOTIDE SEQUENCE</scope>
    <source>
        <strain evidence="10">G3-4614</strain>
    </source>
</reference>
<evidence type="ECO:0000256" key="7">
    <source>
        <dbReference type="ARBA" id="ARBA00023237"/>
    </source>
</evidence>
<feature type="signal peptide" evidence="9">
    <location>
        <begin position="1"/>
        <end position="20"/>
    </location>
</feature>
<proteinExistence type="inferred from homology"/>
<sequence>MKRLFSVIFVILLCTGTVSAETVLSLDSCRNMAIRNNKSLKIAEANAKAASYNKKSAFANYFPTIDVSGGYLYSSREISLLNDNQKSLLPNLGTQMSSPISNYLTQLAAIDPALAAKLAPLASGIGDAMNSVGSSLVDALRTDTKNMWGGIVSITQPIFTGGKIIAYNKITRYAEDIAEKQKDASVKDVVFGVDEAYWQVVSLVQKKQLAEEYLRLVDTLQFNVEALIEEGVATKSDGLTVAVKQNEAEITLTKVTDGLALSRMLLAQMCGMPVNAKFKLEDEENVSLAETSGNTAEINMDEVFSNREEIQSLDIASKIYENKRRVELSAMLPNIALVGSYSFSNPNILNGFDKSVGGLFNVGVVLRVPIFHTADLFKVKAAKTQSDIAKLTMEDAKEKIELQVNQAAFKLNEAYKKLRMTAKNMEKAEENLQNANVGFAEGVLTASNVMEAQTAWLQAKSELLDAKIDARLCDIYLSKALGKMSY</sequence>
<keyword evidence="3" id="KW-0813">Transport</keyword>
<evidence type="ECO:0000256" key="1">
    <source>
        <dbReference type="ARBA" id="ARBA00004442"/>
    </source>
</evidence>
<dbReference type="InterPro" id="IPR051906">
    <property type="entry name" value="TolC-like"/>
</dbReference>
<name>A0A9D9E1E6_9BACT</name>
<dbReference type="Proteomes" id="UP000823636">
    <property type="component" value="Unassembled WGS sequence"/>
</dbReference>
<dbReference type="Pfam" id="PF02321">
    <property type="entry name" value="OEP"/>
    <property type="match status" value="2"/>
</dbReference>
<evidence type="ECO:0000256" key="8">
    <source>
        <dbReference type="SAM" id="Coils"/>
    </source>
</evidence>
<dbReference type="InterPro" id="IPR003423">
    <property type="entry name" value="OMP_efflux"/>
</dbReference>
<dbReference type="AlphaFoldDB" id="A0A9D9E1E6"/>
<organism evidence="10 11">
    <name type="scientific">Candidatus Caccoplasma merdipullorum</name>
    <dbReference type="NCBI Taxonomy" id="2840718"/>
    <lineage>
        <taxon>Bacteria</taxon>
        <taxon>Pseudomonadati</taxon>
        <taxon>Bacteroidota</taxon>
        <taxon>Bacteroidia</taxon>
        <taxon>Bacteroidales</taxon>
        <taxon>Bacteroidaceae</taxon>
        <taxon>Bacteroidaceae incertae sedis</taxon>
        <taxon>Candidatus Caccoplasma</taxon>
    </lineage>
</organism>
<keyword evidence="8" id="KW-0175">Coiled coil</keyword>
<keyword evidence="6" id="KW-0472">Membrane</keyword>
<evidence type="ECO:0000256" key="2">
    <source>
        <dbReference type="ARBA" id="ARBA00007613"/>
    </source>
</evidence>
<reference evidence="10" key="2">
    <citation type="journal article" date="2021" name="PeerJ">
        <title>Extensive microbial diversity within the chicken gut microbiome revealed by metagenomics and culture.</title>
        <authorList>
            <person name="Gilroy R."/>
            <person name="Ravi A."/>
            <person name="Getino M."/>
            <person name="Pursley I."/>
            <person name="Horton D.L."/>
            <person name="Alikhan N.F."/>
            <person name="Baker D."/>
            <person name="Gharbi K."/>
            <person name="Hall N."/>
            <person name="Watson M."/>
            <person name="Adriaenssens E.M."/>
            <person name="Foster-Nyarko E."/>
            <person name="Jarju S."/>
            <person name="Secka A."/>
            <person name="Antonio M."/>
            <person name="Oren A."/>
            <person name="Chaudhuri R.R."/>
            <person name="La Ragione R."/>
            <person name="Hildebrand F."/>
            <person name="Pallen M.J."/>
        </authorList>
    </citation>
    <scope>NUCLEOTIDE SEQUENCE</scope>
    <source>
        <strain evidence="10">G3-4614</strain>
    </source>
</reference>
<evidence type="ECO:0000256" key="9">
    <source>
        <dbReference type="SAM" id="SignalP"/>
    </source>
</evidence>
<dbReference type="SUPFAM" id="SSF56954">
    <property type="entry name" value="Outer membrane efflux proteins (OEP)"/>
    <property type="match status" value="1"/>
</dbReference>
<evidence type="ECO:0000313" key="11">
    <source>
        <dbReference type="Proteomes" id="UP000823636"/>
    </source>
</evidence>
<evidence type="ECO:0000256" key="4">
    <source>
        <dbReference type="ARBA" id="ARBA00022452"/>
    </source>
</evidence>
<protein>
    <submittedName>
        <fullName evidence="10">TolC family protein</fullName>
    </submittedName>
</protein>
<keyword evidence="4" id="KW-1134">Transmembrane beta strand</keyword>
<evidence type="ECO:0000256" key="6">
    <source>
        <dbReference type="ARBA" id="ARBA00023136"/>
    </source>
</evidence>
<dbReference type="GO" id="GO:1990281">
    <property type="term" value="C:efflux pump complex"/>
    <property type="evidence" value="ECO:0007669"/>
    <property type="project" value="TreeGrafter"/>
</dbReference>
<keyword evidence="9" id="KW-0732">Signal</keyword>
<evidence type="ECO:0000313" key="10">
    <source>
        <dbReference type="EMBL" id="MBO8437732.1"/>
    </source>
</evidence>
<dbReference type="GO" id="GO:0009279">
    <property type="term" value="C:cell outer membrane"/>
    <property type="evidence" value="ECO:0007669"/>
    <property type="project" value="UniProtKB-SubCell"/>
</dbReference>
<keyword evidence="7" id="KW-0998">Cell outer membrane</keyword>
<dbReference type="PANTHER" id="PTHR30026">
    <property type="entry name" value="OUTER MEMBRANE PROTEIN TOLC"/>
    <property type="match status" value="1"/>
</dbReference>
<dbReference type="GO" id="GO:0015562">
    <property type="term" value="F:efflux transmembrane transporter activity"/>
    <property type="evidence" value="ECO:0007669"/>
    <property type="project" value="InterPro"/>
</dbReference>
<dbReference type="Gene3D" id="1.20.1600.10">
    <property type="entry name" value="Outer membrane efflux proteins (OEP)"/>
    <property type="match status" value="1"/>
</dbReference>
<comment type="subcellular location">
    <subcellularLocation>
        <location evidence="1">Cell outer membrane</location>
    </subcellularLocation>
</comment>
<comment type="similarity">
    <text evidence="2">Belongs to the outer membrane factor (OMF) (TC 1.B.17) family.</text>
</comment>
<dbReference type="PANTHER" id="PTHR30026:SF20">
    <property type="entry name" value="OUTER MEMBRANE PROTEIN TOLC"/>
    <property type="match status" value="1"/>
</dbReference>
<gene>
    <name evidence="10" type="ORF">IAC54_02390</name>
</gene>
<evidence type="ECO:0000256" key="3">
    <source>
        <dbReference type="ARBA" id="ARBA00022448"/>
    </source>
</evidence>
<feature type="chain" id="PRO_5038790037" evidence="9">
    <location>
        <begin position="21"/>
        <end position="486"/>
    </location>
</feature>
<evidence type="ECO:0000256" key="5">
    <source>
        <dbReference type="ARBA" id="ARBA00022692"/>
    </source>
</evidence>
<keyword evidence="5" id="KW-0812">Transmembrane</keyword>
<accession>A0A9D9E1E6</accession>
<dbReference type="EMBL" id="JADIMW010000025">
    <property type="protein sequence ID" value="MBO8437732.1"/>
    <property type="molecule type" value="Genomic_DNA"/>
</dbReference>
<dbReference type="GO" id="GO:0015288">
    <property type="term" value="F:porin activity"/>
    <property type="evidence" value="ECO:0007669"/>
    <property type="project" value="TreeGrafter"/>
</dbReference>
<feature type="coiled-coil region" evidence="8">
    <location>
        <begin position="379"/>
        <end position="438"/>
    </location>
</feature>